<keyword evidence="2 6" id="KW-0812">Transmembrane</keyword>
<dbReference type="Pfam" id="PF07690">
    <property type="entry name" value="MFS_1"/>
    <property type="match status" value="1"/>
</dbReference>
<feature type="transmembrane region" description="Helical" evidence="6">
    <location>
        <begin position="339"/>
        <end position="365"/>
    </location>
</feature>
<dbReference type="AlphaFoldDB" id="A0A0F9ZZG1"/>
<dbReference type="CDD" id="cd17476">
    <property type="entry name" value="MFS_Amf1_MDR_like"/>
    <property type="match status" value="1"/>
</dbReference>
<keyword evidence="3 6" id="KW-1133">Transmembrane helix</keyword>
<accession>A0A0F9ZZG1</accession>
<evidence type="ECO:0000256" key="1">
    <source>
        <dbReference type="ARBA" id="ARBA00004141"/>
    </source>
</evidence>
<feature type="transmembrane region" description="Helical" evidence="6">
    <location>
        <begin position="527"/>
        <end position="547"/>
    </location>
</feature>
<evidence type="ECO:0000259" key="7">
    <source>
        <dbReference type="PROSITE" id="PS50850"/>
    </source>
</evidence>
<comment type="subcellular location">
    <subcellularLocation>
        <location evidence="1">Membrane</location>
        <topology evidence="1">Multi-pass membrane protein</topology>
    </subcellularLocation>
</comment>
<dbReference type="Proteomes" id="UP000034112">
    <property type="component" value="Unassembled WGS sequence"/>
</dbReference>
<evidence type="ECO:0000256" key="2">
    <source>
        <dbReference type="ARBA" id="ARBA00022692"/>
    </source>
</evidence>
<evidence type="ECO:0000313" key="9">
    <source>
        <dbReference type="Proteomes" id="UP000034112"/>
    </source>
</evidence>
<evidence type="ECO:0000256" key="4">
    <source>
        <dbReference type="ARBA" id="ARBA00023136"/>
    </source>
</evidence>
<dbReference type="PANTHER" id="PTHR42718:SF41">
    <property type="entry name" value="MFS TRANSPORTER OF UNKOWN SPECIFICITY (AFU_ORTHOLOGUE AFUA_5G09940)-RELATED"/>
    <property type="match status" value="1"/>
</dbReference>
<keyword evidence="4 6" id="KW-0472">Membrane</keyword>
<proteinExistence type="predicted"/>
<dbReference type="EMBL" id="JOKZ01000050">
    <property type="protein sequence ID" value="KKP05377.1"/>
    <property type="molecule type" value="Genomic_DNA"/>
</dbReference>
<evidence type="ECO:0000256" key="6">
    <source>
        <dbReference type="SAM" id="Phobius"/>
    </source>
</evidence>
<name>A0A0F9ZZG1_TRIHA</name>
<comment type="caution">
    <text evidence="8">The sequence shown here is derived from an EMBL/GenBank/DDBJ whole genome shotgun (WGS) entry which is preliminary data.</text>
</comment>
<protein>
    <recommendedName>
        <fullName evidence="7">Major facilitator superfamily (MFS) profile domain-containing protein</fullName>
    </recommendedName>
</protein>
<evidence type="ECO:0000256" key="5">
    <source>
        <dbReference type="SAM" id="MobiDB-lite"/>
    </source>
</evidence>
<dbReference type="InterPro" id="IPR036259">
    <property type="entry name" value="MFS_trans_sf"/>
</dbReference>
<dbReference type="InterPro" id="IPR011701">
    <property type="entry name" value="MFS"/>
</dbReference>
<feature type="transmembrane region" description="Helical" evidence="6">
    <location>
        <begin position="638"/>
        <end position="655"/>
    </location>
</feature>
<dbReference type="InterPro" id="IPR020846">
    <property type="entry name" value="MFS_dom"/>
</dbReference>
<feature type="transmembrane region" description="Helical" evidence="6">
    <location>
        <begin position="724"/>
        <end position="745"/>
    </location>
</feature>
<dbReference type="OrthoDB" id="440755at2759"/>
<feature type="transmembrane region" description="Helical" evidence="6">
    <location>
        <begin position="662"/>
        <end position="681"/>
    </location>
</feature>
<dbReference type="GO" id="GO:0016020">
    <property type="term" value="C:membrane"/>
    <property type="evidence" value="ECO:0007669"/>
    <property type="project" value="UniProtKB-SubCell"/>
</dbReference>
<feature type="transmembrane region" description="Helical" evidence="6">
    <location>
        <begin position="431"/>
        <end position="452"/>
    </location>
</feature>
<feature type="transmembrane region" description="Helical" evidence="6">
    <location>
        <begin position="765"/>
        <end position="784"/>
    </location>
</feature>
<dbReference type="PANTHER" id="PTHR42718">
    <property type="entry name" value="MAJOR FACILITATOR SUPERFAMILY MULTIDRUG TRANSPORTER MFSC"/>
    <property type="match status" value="1"/>
</dbReference>
<feature type="transmembrane region" description="Helical" evidence="6">
    <location>
        <begin position="597"/>
        <end position="618"/>
    </location>
</feature>
<feature type="transmembrane region" description="Helical" evidence="6">
    <location>
        <begin position="493"/>
        <end position="515"/>
    </location>
</feature>
<feature type="region of interest" description="Disordered" evidence="5">
    <location>
        <begin position="274"/>
        <end position="314"/>
    </location>
</feature>
<evidence type="ECO:0000313" key="8">
    <source>
        <dbReference type="EMBL" id="KKP05377.1"/>
    </source>
</evidence>
<gene>
    <name evidence="8" type="ORF">THAR02_02482</name>
</gene>
<feature type="transmembrane region" description="Helical" evidence="6">
    <location>
        <begin position="559"/>
        <end position="577"/>
    </location>
</feature>
<feature type="transmembrane region" description="Helical" evidence="6">
    <location>
        <begin position="464"/>
        <end position="487"/>
    </location>
</feature>
<feature type="transmembrane region" description="Helical" evidence="6">
    <location>
        <begin position="687"/>
        <end position="712"/>
    </location>
</feature>
<organism evidence="8 9">
    <name type="scientific">Trichoderma harzianum</name>
    <name type="common">Hypocrea lixii</name>
    <dbReference type="NCBI Taxonomy" id="5544"/>
    <lineage>
        <taxon>Eukaryota</taxon>
        <taxon>Fungi</taxon>
        <taxon>Dikarya</taxon>
        <taxon>Ascomycota</taxon>
        <taxon>Pezizomycotina</taxon>
        <taxon>Sordariomycetes</taxon>
        <taxon>Hypocreomycetidae</taxon>
        <taxon>Hypocreales</taxon>
        <taxon>Hypocreaceae</taxon>
        <taxon>Trichoderma</taxon>
    </lineage>
</organism>
<evidence type="ECO:0000256" key="3">
    <source>
        <dbReference type="ARBA" id="ARBA00022989"/>
    </source>
</evidence>
<feature type="transmembrane region" description="Helical" evidence="6">
    <location>
        <begin position="377"/>
        <end position="395"/>
    </location>
</feature>
<feature type="transmembrane region" description="Helical" evidence="6">
    <location>
        <begin position="245"/>
        <end position="264"/>
    </location>
</feature>
<reference evidence="9" key="1">
    <citation type="journal article" date="2015" name="Genome Announc.">
        <title>Draft whole-genome sequence of the biocontrol agent Trichoderma harzianum T6776.</title>
        <authorList>
            <person name="Baroncelli R."/>
            <person name="Piaggeschi G."/>
            <person name="Fiorini L."/>
            <person name="Bertolini E."/>
            <person name="Zapparata A."/>
            <person name="Pe M.E."/>
            <person name="Sarrocco S."/>
            <person name="Vannacci G."/>
        </authorList>
    </citation>
    <scope>NUCLEOTIDE SEQUENCE [LARGE SCALE GENOMIC DNA]</scope>
    <source>
        <strain evidence="9">T6776</strain>
    </source>
</reference>
<dbReference type="PROSITE" id="PS50850">
    <property type="entry name" value="MFS"/>
    <property type="match status" value="1"/>
</dbReference>
<dbReference type="GO" id="GO:0022857">
    <property type="term" value="F:transmembrane transporter activity"/>
    <property type="evidence" value="ECO:0007669"/>
    <property type="project" value="InterPro"/>
</dbReference>
<sequence length="802" mass="87485">MSSNSLLQTIIDANGGLDYWNSVQSLSASFQFLGPALESKGFPGPYKAEVTIDTKSQKVIFKRFGDFYGSWCPTRTEAGKIGQDTLEARENPKEAFNTHTADSKWDIHHLFWFVGYAFWNYFNFPFHLQQNPDIKIRELEPLVRENGEEWPVLEATFPDGYPTHTKIQTYDFDDQYRLRRMRYSVDVLKNNNVPAWHNCFNHAVVGKNLSSTARGAVTVSSIFRGSAKALSLGDQAKFLIQSSKLITVLAIPLLMCGFAESGWLRNPADTTKPLSKLLSNPGAKPQADHTSTNMSKASELESAGDGPNASPMMMNSDTETAVVEENEVKKSQPTLRDNIFAFCIVFCQLVQAIPYGAGLVAAIGIPKELGAPESKSVWIAASYPLTQGAFVLIGGRIGAVHGHKNTMLVGACIYVLFHLITGFMRSADTVIVMRALSGVGGGIMVPNLIAMLTIAFPPGLMRNIWVGMFGAMGPVGAAGGTVFPGFFGQLTEWWWLYFFLAIFGAVVFGASSFVLPPDGRPMDADGTVDYIGAYFGVAGLVLFNFSWTEAAVVGWEQPYVYALLIVSILHFVLFVIWEGRFAKEPILPLDIWGAPSFGPMVLSAFMSFMGVGIFLYYVQIWNISIRHYSNLLTGAVNSAFATVGTCGCFVSAIAVRYLPAQVVMATGAIAAVVATIILATMPAQQTYWAQCFPSFIIMGFSPDFIFTATQIITSNSVPRKHQGIAGSLMGTIQMYGLSTGLGFAGTVERYTNDGGRDQLGGIRHALYLTIGMAGASALISLFLIRIPKDQRDGWDKEDEAVA</sequence>
<dbReference type="Gene3D" id="1.20.1250.20">
    <property type="entry name" value="MFS general substrate transporter like domains"/>
    <property type="match status" value="2"/>
</dbReference>
<feature type="domain" description="Major facilitator superfamily (MFS) profile" evidence="7">
    <location>
        <begin position="340"/>
        <end position="788"/>
    </location>
</feature>
<dbReference type="SUPFAM" id="SSF103473">
    <property type="entry name" value="MFS general substrate transporter"/>
    <property type="match status" value="1"/>
</dbReference>